<keyword evidence="1" id="KW-0812">Transmembrane</keyword>
<dbReference type="EMBL" id="JAPZDC010000003">
    <property type="protein sequence ID" value="MDN5063728.1"/>
    <property type="molecule type" value="Genomic_DNA"/>
</dbReference>
<evidence type="ECO:0000313" key="3">
    <source>
        <dbReference type="Proteomes" id="UP001171529"/>
    </source>
</evidence>
<protein>
    <recommendedName>
        <fullName evidence="4">Lipoprotein</fullName>
    </recommendedName>
</protein>
<keyword evidence="1" id="KW-0472">Membrane</keyword>
<comment type="caution">
    <text evidence="2">The sequence shown here is derived from an EMBL/GenBank/DDBJ whole genome shotgun (WGS) entry which is preliminary data.</text>
</comment>
<accession>A0AAW7PRI0</accession>
<feature type="transmembrane region" description="Helical" evidence="1">
    <location>
        <begin position="12"/>
        <end position="39"/>
    </location>
</feature>
<reference evidence="2" key="1">
    <citation type="submission" date="2022-12" db="EMBL/GenBank/DDBJ databases">
        <authorList>
            <person name="Uljanovas D."/>
        </authorList>
    </citation>
    <scope>NUCLEOTIDE SEQUENCE</scope>
    <source>
        <strain evidence="2">RCM39</strain>
    </source>
</reference>
<proteinExistence type="predicted"/>
<evidence type="ECO:0000256" key="1">
    <source>
        <dbReference type="SAM" id="Phobius"/>
    </source>
</evidence>
<gene>
    <name evidence="2" type="ORF">O8C91_05895</name>
</gene>
<dbReference type="Proteomes" id="UP001171529">
    <property type="component" value="Unassembled WGS sequence"/>
</dbReference>
<sequence>MLKTNNLKNIVLFLSTAWFLFCIGCFLLVIFLYGCEAYLQKEIYKSKSKGDCRIVNTKIAYENNYILVTDKLIKNNQHLYHTYAIDESNRVHDNSNGKSETVTYEEFQKRQDFNDRIFSAKFEKGVLTNIQIYDYYNINAYFSYLNTKIHYYTYK</sequence>
<evidence type="ECO:0008006" key="4">
    <source>
        <dbReference type="Google" id="ProtNLM"/>
    </source>
</evidence>
<dbReference type="AlphaFoldDB" id="A0AAW7PRI0"/>
<reference evidence="2" key="2">
    <citation type="journal article" date="2023" name="Microorganisms">
        <title>Genomic Characterization of Arcobacter butzleri Strains Isolated from Various Sources in Lithuania.</title>
        <authorList>
            <person name="Uljanovas D."/>
            <person name="Golz G."/>
            <person name="Fleischmann S."/>
            <person name="Kudirkiene E."/>
            <person name="Kasetiene N."/>
            <person name="Grineviciene A."/>
            <person name="Tamuleviciene E."/>
            <person name="Aksomaitiene J."/>
            <person name="Alter T."/>
            <person name="Malakauskas M."/>
        </authorList>
    </citation>
    <scope>NUCLEOTIDE SEQUENCE</scope>
    <source>
        <strain evidence="2">RCM39</strain>
    </source>
</reference>
<evidence type="ECO:0000313" key="2">
    <source>
        <dbReference type="EMBL" id="MDN5063728.1"/>
    </source>
</evidence>
<organism evidence="2 3">
    <name type="scientific">Aliarcobacter butzleri</name>
    <dbReference type="NCBI Taxonomy" id="28197"/>
    <lineage>
        <taxon>Bacteria</taxon>
        <taxon>Pseudomonadati</taxon>
        <taxon>Campylobacterota</taxon>
        <taxon>Epsilonproteobacteria</taxon>
        <taxon>Campylobacterales</taxon>
        <taxon>Arcobacteraceae</taxon>
        <taxon>Aliarcobacter</taxon>
    </lineage>
</organism>
<dbReference type="PROSITE" id="PS51257">
    <property type="entry name" value="PROKAR_LIPOPROTEIN"/>
    <property type="match status" value="1"/>
</dbReference>
<keyword evidence="1" id="KW-1133">Transmembrane helix</keyword>
<dbReference type="RefSeq" id="WP_301344513.1">
    <property type="nucleotide sequence ID" value="NZ_JAPZDB010000001.1"/>
</dbReference>
<name>A0AAW7PRI0_9BACT</name>